<feature type="region of interest" description="Disordered" evidence="1">
    <location>
        <begin position="1"/>
        <end position="62"/>
    </location>
</feature>
<name>A0A2A9NLY9_9AGAR</name>
<protein>
    <submittedName>
        <fullName evidence="2">Uncharacterized protein</fullName>
    </submittedName>
</protein>
<feature type="compositionally biased region" description="Polar residues" evidence="1">
    <location>
        <begin position="46"/>
        <end position="62"/>
    </location>
</feature>
<dbReference type="OrthoDB" id="2903551at2759"/>
<dbReference type="AlphaFoldDB" id="A0A2A9NLY9"/>
<feature type="region of interest" description="Disordered" evidence="1">
    <location>
        <begin position="171"/>
        <end position="190"/>
    </location>
</feature>
<gene>
    <name evidence="2" type="ORF">AMATHDRAFT_4980</name>
</gene>
<evidence type="ECO:0000313" key="3">
    <source>
        <dbReference type="Proteomes" id="UP000242287"/>
    </source>
</evidence>
<sequence>MPHKGSNKPLPSLPVANTSPAMADGRLDRLRNLPLRGFAEIDDDTPSSGTASLPTPQLDTNELEPSNIALVNSTPIASIDPANNMIQTPGAPLLKDYDSFTDGSRAGSFEFLSSASGELFCTFDPVNSRVMGEASNEDGLTTNDVRHLDDCDPSMYIEEWREGVSWSASTDHSISSTTTAKRARSPTPEVVRRIRPRAQSLSSASTANSFDWFVQLPEVIDQQRPPSRASSAPD</sequence>
<organism evidence="2 3">
    <name type="scientific">Amanita thiersii Skay4041</name>
    <dbReference type="NCBI Taxonomy" id="703135"/>
    <lineage>
        <taxon>Eukaryota</taxon>
        <taxon>Fungi</taxon>
        <taxon>Dikarya</taxon>
        <taxon>Basidiomycota</taxon>
        <taxon>Agaricomycotina</taxon>
        <taxon>Agaricomycetes</taxon>
        <taxon>Agaricomycetidae</taxon>
        <taxon>Agaricales</taxon>
        <taxon>Pluteineae</taxon>
        <taxon>Amanitaceae</taxon>
        <taxon>Amanita</taxon>
    </lineage>
</organism>
<accession>A0A2A9NLY9</accession>
<evidence type="ECO:0000256" key="1">
    <source>
        <dbReference type="SAM" id="MobiDB-lite"/>
    </source>
</evidence>
<dbReference type="EMBL" id="KZ302032">
    <property type="protein sequence ID" value="PFH49331.1"/>
    <property type="molecule type" value="Genomic_DNA"/>
</dbReference>
<reference evidence="2 3" key="1">
    <citation type="submission" date="2014-02" db="EMBL/GenBank/DDBJ databases">
        <title>Transposable element dynamics among asymbiotic and ectomycorrhizal Amanita fungi.</title>
        <authorList>
            <consortium name="DOE Joint Genome Institute"/>
            <person name="Hess J."/>
            <person name="Skrede I."/>
            <person name="Wolfe B."/>
            <person name="LaButti K."/>
            <person name="Ohm R.A."/>
            <person name="Grigoriev I.V."/>
            <person name="Pringle A."/>
        </authorList>
    </citation>
    <scope>NUCLEOTIDE SEQUENCE [LARGE SCALE GENOMIC DNA]</scope>
    <source>
        <strain evidence="2 3">SKay4041</strain>
    </source>
</reference>
<keyword evidence="3" id="KW-1185">Reference proteome</keyword>
<dbReference type="Proteomes" id="UP000242287">
    <property type="component" value="Unassembled WGS sequence"/>
</dbReference>
<proteinExistence type="predicted"/>
<feature type="compositionally biased region" description="Polar residues" evidence="1">
    <location>
        <begin position="171"/>
        <end position="180"/>
    </location>
</feature>
<evidence type="ECO:0000313" key="2">
    <source>
        <dbReference type="EMBL" id="PFH49331.1"/>
    </source>
</evidence>